<dbReference type="EC" id="2.3.1.250" evidence="9"/>
<proteinExistence type="inferred from homology"/>
<dbReference type="GO" id="GO:1990698">
    <property type="term" value="F:palmitoleoyltransferase activity"/>
    <property type="evidence" value="ECO:0007669"/>
    <property type="project" value="UniProtKB-EC"/>
</dbReference>
<evidence type="ECO:0000256" key="4">
    <source>
        <dbReference type="ARBA" id="ARBA00022692"/>
    </source>
</evidence>
<dbReference type="GO" id="GO:0061355">
    <property type="term" value="P:Wnt protein secretion"/>
    <property type="evidence" value="ECO:0007669"/>
    <property type="project" value="TreeGrafter"/>
</dbReference>
<feature type="transmembrane region" description="Helical" evidence="12">
    <location>
        <begin position="84"/>
        <end position="109"/>
    </location>
</feature>
<dbReference type="PANTHER" id="PTHR13906:SF12">
    <property type="entry name" value="PROTEIN-SERINE O-PALMITOLEOYLTRANSFERASE PORCUPINE"/>
    <property type="match status" value="1"/>
</dbReference>
<feature type="transmembrane region" description="Helical" evidence="12">
    <location>
        <begin position="170"/>
        <end position="191"/>
    </location>
</feature>
<dbReference type="GO" id="GO:0016020">
    <property type="term" value="C:membrane"/>
    <property type="evidence" value="ECO:0007669"/>
    <property type="project" value="UniProtKB-SubCell"/>
</dbReference>
<keyword evidence="5 12" id="KW-1133">Transmembrane helix</keyword>
<evidence type="ECO:0000256" key="12">
    <source>
        <dbReference type="SAM" id="Phobius"/>
    </source>
</evidence>
<keyword evidence="4 12" id="KW-0812">Transmembrane</keyword>
<dbReference type="EMBL" id="JABSTR010000011">
    <property type="protein sequence ID" value="KAH9381204.1"/>
    <property type="molecule type" value="Genomic_DNA"/>
</dbReference>
<feature type="transmembrane region" description="Helical" evidence="12">
    <location>
        <begin position="317"/>
        <end position="343"/>
    </location>
</feature>
<dbReference type="Proteomes" id="UP000821853">
    <property type="component" value="Chromosome 9"/>
</dbReference>
<comment type="similarity">
    <text evidence="8">Belongs to the membrane-bound acyltransferase family. Porcupine subfamily.</text>
</comment>
<dbReference type="PANTHER" id="PTHR13906">
    <property type="entry name" value="PORCUPINE"/>
    <property type="match status" value="1"/>
</dbReference>
<dbReference type="OrthoDB" id="5968863at2759"/>
<evidence type="ECO:0000256" key="1">
    <source>
        <dbReference type="ARBA" id="ARBA00004141"/>
    </source>
</evidence>
<evidence type="ECO:0000256" key="5">
    <source>
        <dbReference type="ARBA" id="ARBA00022989"/>
    </source>
</evidence>
<comment type="catalytic activity">
    <reaction evidence="11">
        <text>[Wnt protein]-L-serine + (9Z)-hexadecenoyl-CoA = [Wnt protein]-O-(9Z)-hexadecenoyl-L-serine + CoA</text>
        <dbReference type="Rhea" id="RHEA:45336"/>
        <dbReference type="Rhea" id="RHEA-COMP:11170"/>
        <dbReference type="Rhea" id="RHEA-COMP:11171"/>
        <dbReference type="ChEBI" id="CHEBI:29999"/>
        <dbReference type="ChEBI" id="CHEBI:57287"/>
        <dbReference type="ChEBI" id="CHEBI:61540"/>
        <dbReference type="ChEBI" id="CHEBI:85189"/>
        <dbReference type="EC" id="2.3.1.250"/>
    </reaction>
</comment>
<dbReference type="GO" id="GO:0016055">
    <property type="term" value="P:Wnt signaling pathway"/>
    <property type="evidence" value="ECO:0007669"/>
    <property type="project" value="UniProtKB-KW"/>
</dbReference>
<evidence type="ECO:0000313" key="13">
    <source>
        <dbReference type="EMBL" id="KAH9381204.1"/>
    </source>
</evidence>
<name>A0A9J6H3A6_HAELO</name>
<comment type="subcellular location">
    <subcellularLocation>
        <location evidence="1">Membrane</location>
        <topology evidence="1">Multi-pass membrane protein</topology>
    </subcellularLocation>
</comment>
<dbReference type="GO" id="GO:0005783">
    <property type="term" value="C:endoplasmic reticulum"/>
    <property type="evidence" value="ECO:0007669"/>
    <property type="project" value="TreeGrafter"/>
</dbReference>
<reference evidence="13 14" key="1">
    <citation type="journal article" date="2020" name="Cell">
        <title>Large-Scale Comparative Analyses of Tick Genomes Elucidate Their Genetic Diversity and Vector Capacities.</title>
        <authorList>
            <consortium name="Tick Genome and Microbiome Consortium (TIGMIC)"/>
            <person name="Jia N."/>
            <person name="Wang J."/>
            <person name="Shi W."/>
            <person name="Du L."/>
            <person name="Sun Y."/>
            <person name="Zhan W."/>
            <person name="Jiang J.F."/>
            <person name="Wang Q."/>
            <person name="Zhang B."/>
            <person name="Ji P."/>
            <person name="Bell-Sakyi L."/>
            <person name="Cui X.M."/>
            <person name="Yuan T.T."/>
            <person name="Jiang B.G."/>
            <person name="Yang W.F."/>
            <person name="Lam T.T."/>
            <person name="Chang Q.C."/>
            <person name="Ding S.J."/>
            <person name="Wang X.J."/>
            <person name="Zhu J.G."/>
            <person name="Ruan X.D."/>
            <person name="Zhao L."/>
            <person name="Wei J.T."/>
            <person name="Ye R.Z."/>
            <person name="Que T.C."/>
            <person name="Du C.H."/>
            <person name="Zhou Y.H."/>
            <person name="Cheng J.X."/>
            <person name="Dai P.F."/>
            <person name="Guo W.B."/>
            <person name="Han X.H."/>
            <person name="Huang E.J."/>
            <person name="Li L.F."/>
            <person name="Wei W."/>
            <person name="Gao Y.C."/>
            <person name="Liu J.Z."/>
            <person name="Shao H.Z."/>
            <person name="Wang X."/>
            <person name="Wang C.C."/>
            <person name="Yang T.C."/>
            <person name="Huo Q.B."/>
            <person name="Li W."/>
            <person name="Chen H.Y."/>
            <person name="Chen S.E."/>
            <person name="Zhou L.G."/>
            <person name="Ni X.B."/>
            <person name="Tian J.H."/>
            <person name="Sheng Y."/>
            <person name="Liu T."/>
            <person name="Pan Y.S."/>
            <person name="Xia L.Y."/>
            <person name="Li J."/>
            <person name="Zhao F."/>
            <person name="Cao W.C."/>
        </authorList>
    </citation>
    <scope>NUCLEOTIDE SEQUENCE [LARGE SCALE GENOMIC DNA]</scope>
    <source>
        <strain evidence="13">HaeL-2018</strain>
    </source>
</reference>
<comment type="caution">
    <text evidence="13">The sequence shown here is derived from an EMBL/GenBank/DDBJ whole genome shotgun (WGS) entry which is preliminary data.</text>
</comment>
<evidence type="ECO:0000256" key="6">
    <source>
        <dbReference type="ARBA" id="ARBA00023136"/>
    </source>
</evidence>
<evidence type="ECO:0000256" key="11">
    <source>
        <dbReference type="ARBA" id="ARBA00047978"/>
    </source>
</evidence>
<evidence type="ECO:0000256" key="8">
    <source>
        <dbReference type="ARBA" id="ARBA00038269"/>
    </source>
</evidence>
<gene>
    <name evidence="13" type="ORF">HPB48_003181</name>
</gene>
<evidence type="ECO:0000256" key="2">
    <source>
        <dbReference type="ARBA" id="ARBA00022679"/>
    </source>
</evidence>
<evidence type="ECO:0000313" key="14">
    <source>
        <dbReference type="Proteomes" id="UP000821853"/>
    </source>
</evidence>
<dbReference type="VEuPathDB" id="VectorBase:HLOH_049106"/>
<evidence type="ECO:0000256" key="7">
    <source>
        <dbReference type="ARBA" id="ARBA00023315"/>
    </source>
</evidence>
<dbReference type="OMA" id="GMDFRIY"/>
<keyword evidence="6 12" id="KW-0472">Membrane</keyword>
<feature type="transmembrane region" description="Helical" evidence="12">
    <location>
        <begin position="211"/>
        <end position="231"/>
    </location>
</feature>
<accession>A0A9J6H3A6</accession>
<keyword evidence="3" id="KW-0879">Wnt signaling pathway</keyword>
<evidence type="ECO:0000256" key="3">
    <source>
        <dbReference type="ARBA" id="ARBA00022687"/>
    </source>
</evidence>
<keyword evidence="2" id="KW-0808">Transferase</keyword>
<keyword evidence="7" id="KW-0012">Acyltransferase</keyword>
<sequence length="445" mass="48885">MDFDYEDDYLPDEEYFPDDNTGELSLTDLCTFCVVPTLRDGLHAAAVLLPACLFLRAVVCARLLPSATGNTWAHLLSALLGLCSLYGLVGSLAAYVAGLALLGAGLLMALDRHRGLACAVLVASFVIACELWLVEPTSWHQVRGCQLVLCMKLVSLAVDLDKSRLLPPGVVATLGYLLHVGSAPLGPWIGFDSYARRTLGFVPWVRALARSMGLAYVCLTVSTCWSSWLLWLAAYRDALSFRFSHYFVTFLSEATAVAAGISHDGSWALQLCSPLEVELPRSLVQVVVHWNRSMHTWLKHYVFQGTRQHLGNLGALLLTYAASALLHGLNFQLAAVLLSLALYSYSEHVLRQKLSQAYDACLGARPCHPGCEKHKLRADHWGVRAANLGLGLLAAFHLAYLGLMFDSEPLQEQGYSMQHTLAKWSELQFASHWVALATFVIQLLI</sequence>
<feature type="transmembrane region" description="Helical" evidence="12">
    <location>
        <begin position="385"/>
        <end position="405"/>
    </location>
</feature>
<evidence type="ECO:0000256" key="10">
    <source>
        <dbReference type="ARBA" id="ARBA00040371"/>
    </source>
</evidence>
<dbReference type="GO" id="GO:0017147">
    <property type="term" value="F:Wnt-protein binding"/>
    <property type="evidence" value="ECO:0007669"/>
    <property type="project" value="TreeGrafter"/>
</dbReference>
<dbReference type="InterPro" id="IPR049941">
    <property type="entry name" value="LPLAT_7/PORCN-like"/>
</dbReference>
<keyword evidence="14" id="KW-1185">Reference proteome</keyword>
<feature type="transmembrane region" description="Helical" evidence="12">
    <location>
        <begin position="116"/>
        <end position="134"/>
    </location>
</feature>
<evidence type="ECO:0000256" key="9">
    <source>
        <dbReference type="ARBA" id="ARBA00038867"/>
    </source>
</evidence>
<protein>
    <recommendedName>
        <fullName evidence="10">Protein-serine O-palmitoleoyltransferase porcupine</fullName>
        <ecNumber evidence="9">2.3.1.250</ecNumber>
    </recommendedName>
</protein>
<organism evidence="13 14">
    <name type="scientific">Haemaphysalis longicornis</name>
    <name type="common">Bush tick</name>
    <dbReference type="NCBI Taxonomy" id="44386"/>
    <lineage>
        <taxon>Eukaryota</taxon>
        <taxon>Metazoa</taxon>
        <taxon>Ecdysozoa</taxon>
        <taxon>Arthropoda</taxon>
        <taxon>Chelicerata</taxon>
        <taxon>Arachnida</taxon>
        <taxon>Acari</taxon>
        <taxon>Parasitiformes</taxon>
        <taxon>Ixodida</taxon>
        <taxon>Ixodoidea</taxon>
        <taxon>Ixodidae</taxon>
        <taxon>Haemaphysalinae</taxon>
        <taxon>Haemaphysalis</taxon>
    </lineage>
</organism>
<dbReference type="AlphaFoldDB" id="A0A9J6H3A6"/>
<dbReference type="GO" id="GO:0030258">
    <property type="term" value="P:lipid modification"/>
    <property type="evidence" value="ECO:0007669"/>
    <property type="project" value="TreeGrafter"/>
</dbReference>
<dbReference type="InterPro" id="IPR004299">
    <property type="entry name" value="MBOAT_fam"/>
</dbReference>
<dbReference type="Pfam" id="PF03062">
    <property type="entry name" value="MBOAT"/>
    <property type="match status" value="1"/>
</dbReference>